<dbReference type="PANTHER" id="PTHR43214:SF24">
    <property type="entry name" value="TRANSCRIPTIONAL REGULATORY PROTEIN NARL-RELATED"/>
    <property type="match status" value="1"/>
</dbReference>
<evidence type="ECO:0000313" key="9">
    <source>
        <dbReference type="EMBL" id="MFB0843582.1"/>
    </source>
</evidence>
<feature type="transmembrane region" description="Helical" evidence="6">
    <location>
        <begin position="48"/>
        <end position="69"/>
    </location>
</feature>
<feature type="modified residue" description="4-aspartylphosphate" evidence="5">
    <location>
        <position position="451"/>
    </location>
</feature>
<keyword evidence="4" id="KW-0804">Transcription</keyword>
<dbReference type="PANTHER" id="PTHR43214">
    <property type="entry name" value="TWO-COMPONENT RESPONSE REGULATOR"/>
    <property type="match status" value="1"/>
</dbReference>
<dbReference type="SMART" id="SM00448">
    <property type="entry name" value="REC"/>
    <property type="match status" value="1"/>
</dbReference>
<dbReference type="InterPro" id="IPR016032">
    <property type="entry name" value="Sig_transdc_resp-reg_C-effctor"/>
</dbReference>
<comment type="caution">
    <text evidence="9">The sequence shown here is derived from an EMBL/GenBank/DDBJ whole genome shotgun (WGS) entry which is preliminary data.</text>
</comment>
<protein>
    <submittedName>
        <fullName evidence="9">Response regulator</fullName>
    </submittedName>
</protein>
<evidence type="ECO:0000256" key="1">
    <source>
        <dbReference type="ARBA" id="ARBA00022553"/>
    </source>
</evidence>
<dbReference type="EMBL" id="JBHDLN010000007">
    <property type="protein sequence ID" value="MFB0843582.1"/>
    <property type="molecule type" value="Genomic_DNA"/>
</dbReference>
<dbReference type="Pfam" id="PF02518">
    <property type="entry name" value="HATPase_c"/>
    <property type="match status" value="1"/>
</dbReference>
<feature type="domain" description="HTH luxR-type" evidence="7">
    <location>
        <begin position="549"/>
        <end position="614"/>
    </location>
</feature>
<dbReference type="InterPro" id="IPR003594">
    <property type="entry name" value="HATPase_dom"/>
</dbReference>
<dbReference type="Gene3D" id="3.40.50.2300">
    <property type="match status" value="1"/>
</dbReference>
<keyword evidence="10" id="KW-1185">Reference proteome</keyword>
<dbReference type="InterPro" id="IPR036890">
    <property type="entry name" value="HATPase_C_sf"/>
</dbReference>
<dbReference type="PROSITE" id="PS50043">
    <property type="entry name" value="HTH_LUXR_2"/>
    <property type="match status" value="1"/>
</dbReference>
<dbReference type="PRINTS" id="PR00038">
    <property type="entry name" value="HTHLUXR"/>
</dbReference>
<dbReference type="InterPro" id="IPR000792">
    <property type="entry name" value="Tscrpt_reg_LuxR_C"/>
</dbReference>
<keyword evidence="1 5" id="KW-0597">Phosphoprotein</keyword>
<name>A0ABV4V2E8_9BACL</name>
<sequence length="617" mass="70005">MTVKSGDEVFILLTLANRWAWFDWIIFTIRFMWWITIVIGLVRYHDRLPYPVGAVLFVSVLAFVIPYWFYRYSTSAYLIAEIALSGSLYIAVNYYFEATQWQFVIIAFVVGFHSTERTYRWTGPATILLVPFLAWNTARLDFDTIAFQAILYHLGMYGCGFGFQLLVRTQKQSLIIKEQNQILEQYASRVEQITLLEERDKISRELHDTIGHTMTSLIMGMETLRPHLPDTQVNRVDTLLHMARRGLNETRGIVHNWARTTGESLTTLESSFRELIEQFQQSTGVIVKLRIYGKEYELSRSRKLPLYRCLQEALTNAVRHGGASLIQVGLYFEEAQIRMQVEDNGNGNKDIEFGFGLQSMKERLEALDGHLSLHCLDEGGVAVICCLPHQTVLPQAASIRILLVDDQPIIRESLQLILQQQQDMQVVGLAGNGQEALDMIPNVNPDVVLLDVRMPVLDGPSTLRAIRERWPALRVIMVTTIEEASQAADTLKNGANGYLLKSVSPIELVEAIRVVHQGETLITQSIADVLFQEMKVQQEELDGLRKLQGRVCPYGLTERERGILASLVKGLRIKAIAEKIFLSEGTVRNCTTMIYAKLGVNNREDAVRKAQEEGLVV</sequence>
<dbReference type="InterPro" id="IPR011712">
    <property type="entry name" value="Sig_transdc_His_kin_sub3_dim/P"/>
</dbReference>
<dbReference type="Gene3D" id="1.20.5.1930">
    <property type="match status" value="1"/>
</dbReference>
<evidence type="ECO:0000313" key="10">
    <source>
        <dbReference type="Proteomes" id="UP001575622"/>
    </source>
</evidence>
<proteinExistence type="predicted"/>
<dbReference type="SUPFAM" id="SSF52172">
    <property type="entry name" value="CheY-like"/>
    <property type="match status" value="1"/>
</dbReference>
<keyword evidence="6" id="KW-0812">Transmembrane</keyword>
<dbReference type="SMART" id="SM00421">
    <property type="entry name" value="HTH_LUXR"/>
    <property type="match status" value="1"/>
</dbReference>
<dbReference type="Pfam" id="PF07730">
    <property type="entry name" value="HisKA_3"/>
    <property type="match status" value="1"/>
</dbReference>
<dbReference type="PROSITE" id="PS50110">
    <property type="entry name" value="RESPONSE_REGULATORY"/>
    <property type="match status" value="1"/>
</dbReference>
<keyword evidence="6" id="KW-1133">Transmembrane helix</keyword>
<dbReference type="SUPFAM" id="SSF46894">
    <property type="entry name" value="C-terminal effector domain of the bipartite response regulators"/>
    <property type="match status" value="1"/>
</dbReference>
<keyword evidence="2" id="KW-0805">Transcription regulation</keyword>
<feature type="transmembrane region" description="Helical" evidence="6">
    <location>
        <begin position="150"/>
        <end position="167"/>
    </location>
</feature>
<dbReference type="Proteomes" id="UP001575622">
    <property type="component" value="Unassembled WGS sequence"/>
</dbReference>
<evidence type="ECO:0000259" key="7">
    <source>
        <dbReference type="PROSITE" id="PS50043"/>
    </source>
</evidence>
<dbReference type="Pfam" id="PF00072">
    <property type="entry name" value="Response_reg"/>
    <property type="match status" value="1"/>
</dbReference>
<evidence type="ECO:0000256" key="5">
    <source>
        <dbReference type="PROSITE-ProRule" id="PRU00169"/>
    </source>
</evidence>
<feature type="transmembrane region" description="Helical" evidence="6">
    <location>
        <begin position="98"/>
        <end position="114"/>
    </location>
</feature>
<feature type="transmembrane region" description="Helical" evidence="6">
    <location>
        <begin position="21"/>
        <end position="42"/>
    </location>
</feature>
<evidence type="ECO:0000256" key="3">
    <source>
        <dbReference type="ARBA" id="ARBA00023125"/>
    </source>
</evidence>
<evidence type="ECO:0000256" key="4">
    <source>
        <dbReference type="ARBA" id="ARBA00023163"/>
    </source>
</evidence>
<dbReference type="InterPro" id="IPR039420">
    <property type="entry name" value="WalR-like"/>
</dbReference>
<dbReference type="Pfam" id="PF00196">
    <property type="entry name" value="GerE"/>
    <property type="match status" value="1"/>
</dbReference>
<dbReference type="CDD" id="cd06170">
    <property type="entry name" value="LuxR_C_like"/>
    <property type="match status" value="1"/>
</dbReference>
<evidence type="ECO:0000256" key="6">
    <source>
        <dbReference type="SAM" id="Phobius"/>
    </source>
</evidence>
<dbReference type="InterPro" id="IPR011006">
    <property type="entry name" value="CheY-like_superfamily"/>
</dbReference>
<dbReference type="InterPro" id="IPR001789">
    <property type="entry name" value="Sig_transdc_resp-reg_receiver"/>
</dbReference>
<feature type="domain" description="Response regulatory" evidence="8">
    <location>
        <begin position="400"/>
        <end position="516"/>
    </location>
</feature>
<accession>A0ABV4V2E8</accession>
<keyword evidence="3" id="KW-0238">DNA-binding</keyword>
<dbReference type="CDD" id="cd17535">
    <property type="entry name" value="REC_NarL-like"/>
    <property type="match status" value="1"/>
</dbReference>
<dbReference type="InterPro" id="IPR058245">
    <property type="entry name" value="NreC/VraR/RcsB-like_REC"/>
</dbReference>
<organism evidence="9 10">
    <name type="scientific">Paenibacillus oleatilyticus</name>
    <dbReference type="NCBI Taxonomy" id="2594886"/>
    <lineage>
        <taxon>Bacteria</taxon>
        <taxon>Bacillati</taxon>
        <taxon>Bacillota</taxon>
        <taxon>Bacilli</taxon>
        <taxon>Bacillales</taxon>
        <taxon>Paenibacillaceae</taxon>
        <taxon>Paenibacillus</taxon>
    </lineage>
</organism>
<dbReference type="Gene3D" id="3.30.565.10">
    <property type="entry name" value="Histidine kinase-like ATPase, C-terminal domain"/>
    <property type="match status" value="1"/>
</dbReference>
<dbReference type="SUPFAM" id="SSF55874">
    <property type="entry name" value="ATPase domain of HSP90 chaperone/DNA topoisomerase II/histidine kinase"/>
    <property type="match status" value="1"/>
</dbReference>
<keyword evidence="6" id="KW-0472">Membrane</keyword>
<dbReference type="CDD" id="cd16917">
    <property type="entry name" value="HATPase_UhpB-NarQ-NarX-like"/>
    <property type="match status" value="1"/>
</dbReference>
<evidence type="ECO:0000256" key="2">
    <source>
        <dbReference type="ARBA" id="ARBA00023015"/>
    </source>
</evidence>
<dbReference type="RefSeq" id="WP_373952556.1">
    <property type="nucleotide sequence ID" value="NZ_JBHDLN010000007.1"/>
</dbReference>
<dbReference type="SMART" id="SM00387">
    <property type="entry name" value="HATPase_c"/>
    <property type="match status" value="1"/>
</dbReference>
<evidence type="ECO:0000259" key="8">
    <source>
        <dbReference type="PROSITE" id="PS50110"/>
    </source>
</evidence>
<reference evidence="9 10" key="1">
    <citation type="submission" date="2024-09" db="EMBL/GenBank/DDBJ databases">
        <authorList>
            <person name="Makale K.P.P."/>
            <person name="Makhzoum A."/>
            <person name="Rantong G."/>
            <person name="Rahube T.O."/>
        </authorList>
    </citation>
    <scope>NUCLEOTIDE SEQUENCE [LARGE SCALE GENOMIC DNA]</scope>
    <source>
        <strain evidence="9 10">KM_D13</strain>
    </source>
</reference>
<gene>
    <name evidence="9" type="ORF">ACEU3E_15485</name>
</gene>